<sequence>MRANILFCLYFFMGLAVQLQAQVTVTGKVIDEQQQPVPYANIVLLSLPDSAFVAGSISNEEGAFSLNVKETKDVLRISSIGYATVYRPLDNRSTDLGIICLASDTQILAEVVVKADMPVTRMRGDALVTNIQNSVLSKAGSASDVLGKVPGVIKERNSYEVLGKGTPLIYINGRQVRDDSELDQLNSEDIKSVEVVTNPGARYDATVTAVIRIQTIRRAGDGFGFDLRSSYYQSQNVDLIEQLNVNYRHNGLDIFGIFRYLKNEYIMKNDIVHTLESDSLWKYQNLLDGTVVDKSLRGEIGANYSLNDKHSLGFRYTLTSRPNTKSDVFTSNDITANNQFYDHLENQEYSSTSGKPTHQLNVYYNGTVGDLNIDFNTDYYTNTSTGKGLYHEVSQEQESRDVHTQSYIRNKLLASKLVLSYPLFGGNLSVGGEYTDTRRNDEYRNPEKYVESTISRVEEYGLSGFAEYSRQFPIGNLSLGVRYEHVTFDYYKDGVHMDEQSRMYGNWFPNLSFSRKLGSVRTQLSYTAKTQRPTYSQLSNNVTYVDRFTMQRGNPLLEPCTIHDISLVGTWRFLQLLVSYQQWRKEIIYWGDPIDNGNSMMMTYLNYHNRPTLNVSFSISPAIGFWHPNLNIGVKKQWMTIDGIEFNKPRPTIRFNNTFELPGDFLVSLDGLFMGKGNYQNLYQFKNYGTVDISVRKSFLRDALSLELRGNDLFHGSRNYWQTYFGSIIWEQTNQWDTREFSITLRYKFNTTKSKYKGTGAANDELRRL</sequence>
<dbReference type="RefSeq" id="WP_117615814.1">
    <property type="nucleotide sequence ID" value="NZ_BAABYE010000001.1"/>
</dbReference>
<dbReference type="EMBL" id="JAKKWZ010000002">
    <property type="protein sequence ID" value="MCG0338758.1"/>
    <property type="molecule type" value="Genomic_DNA"/>
</dbReference>
<reference evidence="10" key="6">
    <citation type="submission" date="2023-10" db="EMBL/GenBank/DDBJ databases">
        <title>Genome of potential pathogenic bacteria in Crohn's disease.</title>
        <authorList>
            <person name="Rodriguez-Palacios A."/>
        </authorList>
    </citation>
    <scope>NUCLEOTIDE SEQUENCE</scope>
    <source>
        <strain evidence="10">CavFT-hAR107</strain>
    </source>
</reference>
<dbReference type="Proteomes" id="UP001201179">
    <property type="component" value="Unassembled WGS sequence"/>
</dbReference>
<evidence type="ECO:0000313" key="8">
    <source>
        <dbReference type="EMBL" id="MDB0851583.1"/>
    </source>
</evidence>
<keyword evidence="7" id="KW-0675">Receptor</keyword>
<keyword evidence="1" id="KW-0732">Signal</keyword>
<dbReference type="EMBL" id="JAWDHD010000013">
    <property type="protein sequence ID" value="MDU0251341.1"/>
    <property type="molecule type" value="Genomic_DNA"/>
</dbReference>
<dbReference type="Proteomes" id="UP001181258">
    <property type="component" value="Unassembled WGS sequence"/>
</dbReference>
<dbReference type="Proteomes" id="UP000462885">
    <property type="component" value="Unassembled WGS sequence"/>
</dbReference>
<comment type="caution">
    <text evidence="11">The sequence shown here is derived from an EMBL/GenBank/DDBJ whole genome shotgun (WGS) entry which is preliminary data.</text>
</comment>
<feature type="domain" description="TonB-dependent receptor plug" evidence="2">
    <location>
        <begin position="138"/>
        <end position="205"/>
    </location>
</feature>
<dbReference type="SUPFAM" id="SSF56935">
    <property type="entry name" value="Porins"/>
    <property type="match status" value="1"/>
</dbReference>
<dbReference type="InterPro" id="IPR008969">
    <property type="entry name" value="CarboxyPept-like_regulatory"/>
</dbReference>
<dbReference type="Pfam" id="PF13715">
    <property type="entry name" value="CarbopepD_reg_2"/>
    <property type="match status" value="1"/>
</dbReference>
<reference evidence="8" key="5">
    <citation type="submission" date="2023-01" db="EMBL/GenBank/DDBJ databases">
        <title>Human gut microbiome strain richness.</title>
        <authorList>
            <person name="Chen-Liaw A."/>
        </authorList>
    </citation>
    <scope>NUCLEOTIDE SEQUENCE</scope>
    <source>
        <strain evidence="8">H9_m1001271B151109d0_201107</strain>
    </source>
</reference>
<dbReference type="Gene3D" id="2.170.130.10">
    <property type="entry name" value="TonB-dependent receptor, plug domain"/>
    <property type="match status" value="1"/>
</dbReference>
<dbReference type="EMBL" id="WDAX01000006">
    <property type="protein sequence ID" value="KAB6575998.1"/>
    <property type="molecule type" value="Genomic_DNA"/>
</dbReference>
<dbReference type="Proteomes" id="UP000283713">
    <property type="component" value="Unassembled WGS sequence"/>
</dbReference>
<accession>A0A395VQ03</accession>
<dbReference type="Pfam" id="PF14905">
    <property type="entry name" value="OMP_b-brl_3"/>
    <property type="match status" value="1"/>
</dbReference>
<evidence type="ECO:0000313" key="10">
    <source>
        <dbReference type="EMBL" id="MDU0251341.1"/>
    </source>
</evidence>
<evidence type="ECO:0000313" key="13">
    <source>
        <dbReference type="Proteomes" id="UP000462015"/>
    </source>
</evidence>
<reference evidence="4 14" key="3">
    <citation type="submission" date="2019-10" db="EMBL/GenBank/DDBJ databases">
        <title>Genome Sequence and Assembly of iSURF_14.</title>
        <authorList>
            <person name="Wucher B.R."/>
            <person name="Ruoff K.L."/>
            <person name="Price C.E."/>
            <person name="Valls R.R."/>
            <person name="O'Toole G.A."/>
        </authorList>
    </citation>
    <scope>NUCLEOTIDE SEQUENCE [LARGE SCALE GENOMIC DNA]</scope>
    <source>
        <strain evidence="4 14">ANK132K_3B</strain>
    </source>
</reference>
<reference evidence="9" key="7">
    <citation type="submission" date="2023-10" db="EMBL/GenBank/DDBJ databases">
        <title>Genome of Potential pathogenic bacteria in Crohn's disease.</title>
        <authorList>
            <person name="Rodriguez-Palacios A."/>
        </authorList>
    </citation>
    <scope>NUCLEOTIDE SEQUENCE</scope>
    <source>
        <strain evidence="9">CavFT-hAR11</strain>
    </source>
</reference>
<evidence type="ECO:0000313" key="6">
    <source>
        <dbReference type="EMBL" id="KAB6638530.1"/>
    </source>
</evidence>
<dbReference type="Pfam" id="PF07715">
    <property type="entry name" value="Plug"/>
    <property type="match status" value="1"/>
</dbReference>
<reference evidence="11 12" key="1">
    <citation type="submission" date="2018-08" db="EMBL/GenBank/DDBJ databases">
        <title>A genome reference for cultivated species of the human gut microbiota.</title>
        <authorList>
            <person name="Zou Y."/>
            <person name="Xue W."/>
            <person name="Luo G."/>
        </authorList>
    </citation>
    <scope>NUCLEOTIDE SEQUENCE [LARGE SCALE GENOMIC DNA]</scope>
    <source>
        <strain evidence="11 12">AM16-6</strain>
    </source>
</reference>
<reference evidence="7" key="4">
    <citation type="submission" date="2022-01" db="EMBL/GenBank/DDBJ databases">
        <authorList>
            <person name="Mingchao X."/>
        </authorList>
    </citation>
    <scope>NUCLEOTIDE SEQUENCE</scope>
    <source>
        <strain evidence="7">Bv4372</strain>
    </source>
</reference>
<dbReference type="InterPro" id="IPR041700">
    <property type="entry name" value="OMP_b-brl_3"/>
</dbReference>
<dbReference type="EMBL" id="QRKA01000013">
    <property type="protein sequence ID" value="RHH78943.1"/>
    <property type="molecule type" value="Genomic_DNA"/>
</dbReference>
<evidence type="ECO:0000313" key="7">
    <source>
        <dbReference type="EMBL" id="MCG0338758.1"/>
    </source>
</evidence>
<dbReference type="Proteomes" id="UP000462922">
    <property type="component" value="Unassembled WGS sequence"/>
</dbReference>
<evidence type="ECO:0000313" key="15">
    <source>
        <dbReference type="Proteomes" id="UP000462922"/>
    </source>
</evidence>
<evidence type="ECO:0000313" key="11">
    <source>
        <dbReference type="EMBL" id="RHH78943.1"/>
    </source>
</evidence>
<dbReference type="Proteomes" id="UP000462015">
    <property type="component" value="Unassembled WGS sequence"/>
</dbReference>
<evidence type="ECO:0000313" key="14">
    <source>
        <dbReference type="Proteomes" id="UP000462885"/>
    </source>
</evidence>
<protein>
    <submittedName>
        <fullName evidence="8">Outer membrane beta-barrel family protein</fullName>
    </submittedName>
    <submittedName>
        <fullName evidence="4">Outer membrane beta-barrel protein</fullName>
    </submittedName>
    <submittedName>
        <fullName evidence="7">TonB-dependent receptor family protein</fullName>
    </submittedName>
</protein>
<dbReference type="EMBL" id="WCIF01000002">
    <property type="protein sequence ID" value="KAB5441639.1"/>
    <property type="molecule type" value="Genomic_DNA"/>
</dbReference>
<dbReference type="SUPFAM" id="SSF49464">
    <property type="entry name" value="Carboxypeptidase regulatory domain-like"/>
    <property type="match status" value="1"/>
</dbReference>
<dbReference type="Proteomes" id="UP001210999">
    <property type="component" value="Unassembled WGS sequence"/>
</dbReference>
<evidence type="ECO:0000259" key="2">
    <source>
        <dbReference type="Pfam" id="PF07715"/>
    </source>
</evidence>
<feature type="chain" id="PRO_5044075718" evidence="1">
    <location>
        <begin position="22"/>
        <end position="769"/>
    </location>
</feature>
<evidence type="ECO:0000313" key="5">
    <source>
        <dbReference type="EMBL" id="KAB6575998.1"/>
    </source>
</evidence>
<feature type="domain" description="Outer membrane protein beta-barrel" evidence="3">
    <location>
        <begin position="371"/>
        <end position="747"/>
    </location>
</feature>
<dbReference type="AlphaFoldDB" id="A0A395VQ03"/>
<dbReference type="InterPro" id="IPR012910">
    <property type="entry name" value="Plug_dom"/>
</dbReference>
<dbReference type="EMBL" id="WDAL01000007">
    <property type="protein sequence ID" value="KAB6638530.1"/>
    <property type="molecule type" value="Genomic_DNA"/>
</dbReference>
<reference evidence="13 15" key="2">
    <citation type="journal article" date="2019" name="Nat. Med.">
        <title>A library of human gut bacterial isolates paired with longitudinal multiomics data enables mechanistic microbiome research.</title>
        <authorList>
            <person name="Poyet M."/>
            <person name="Groussin M."/>
            <person name="Gibbons S.M."/>
            <person name="Avila-Pacheco J."/>
            <person name="Jiang X."/>
            <person name="Kearney S.M."/>
            <person name="Perrotta A.R."/>
            <person name="Berdy B."/>
            <person name="Zhao S."/>
            <person name="Lieberman T.D."/>
            <person name="Swanson P.K."/>
            <person name="Smith M."/>
            <person name="Roesemann S."/>
            <person name="Alexander J.E."/>
            <person name="Rich S.A."/>
            <person name="Livny J."/>
            <person name="Vlamakis H."/>
            <person name="Clish C."/>
            <person name="Bullock K."/>
            <person name="Deik A."/>
            <person name="Scott J."/>
            <person name="Pierce K.A."/>
            <person name="Xavier R.J."/>
            <person name="Alm E.J."/>
        </authorList>
    </citation>
    <scope>NUCLEOTIDE SEQUENCE [LARGE SCALE GENOMIC DNA]</scope>
    <source>
        <strain evidence="5 15">BIOML-A110</strain>
        <strain evidence="6 13">BIOML-A98</strain>
    </source>
</reference>
<gene>
    <name evidence="11" type="ORF">DW193_10210</name>
    <name evidence="4" type="ORF">F9Z94_03170</name>
    <name evidence="6" type="ORF">GAY12_04505</name>
    <name evidence="5" type="ORF">GAY76_03915</name>
    <name evidence="7" type="ORF">L4X52_01945</name>
    <name evidence="8" type="ORF">PL594_08705</name>
    <name evidence="9" type="ORF">RVH43_02265</name>
    <name evidence="10" type="ORF">RVY68_22455</name>
</gene>
<feature type="signal peptide" evidence="1">
    <location>
        <begin position="1"/>
        <end position="21"/>
    </location>
</feature>
<evidence type="ECO:0000256" key="1">
    <source>
        <dbReference type="SAM" id="SignalP"/>
    </source>
</evidence>
<proteinExistence type="predicted"/>
<evidence type="ECO:0000313" key="4">
    <source>
        <dbReference type="EMBL" id="KAB5441639.1"/>
    </source>
</evidence>
<dbReference type="EMBL" id="JAQKEI010000009">
    <property type="protein sequence ID" value="MDB0851583.1"/>
    <property type="molecule type" value="Genomic_DNA"/>
</dbReference>
<evidence type="ECO:0000259" key="3">
    <source>
        <dbReference type="Pfam" id="PF14905"/>
    </source>
</evidence>
<evidence type="ECO:0000313" key="9">
    <source>
        <dbReference type="EMBL" id="MDU0239493.1"/>
    </source>
</evidence>
<organism evidence="11 12">
    <name type="scientific">Phocaeicola vulgatus</name>
    <name type="common">Bacteroides vulgatus</name>
    <dbReference type="NCBI Taxonomy" id="821"/>
    <lineage>
        <taxon>Bacteria</taxon>
        <taxon>Pseudomonadati</taxon>
        <taxon>Bacteroidota</taxon>
        <taxon>Bacteroidia</taxon>
        <taxon>Bacteroidales</taxon>
        <taxon>Bacteroidaceae</taxon>
        <taxon>Phocaeicola</taxon>
    </lineage>
</organism>
<dbReference type="InterPro" id="IPR037066">
    <property type="entry name" value="Plug_dom_sf"/>
</dbReference>
<dbReference type="Proteomes" id="UP001181239">
    <property type="component" value="Unassembled WGS sequence"/>
</dbReference>
<evidence type="ECO:0000313" key="12">
    <source>
        <dbReference type="Proteomes" id="UP000283713"/>
    </source>
</evidence>
<dbReference type="EMBL" id="JAWDET010000006">
    <property type="protein sequence ID" value="MDU0239493.1"/>
    <property type="molecule type" value="Genomic_DNA"/>
</dbReference>
<name>A0A395VQ03_PHOVU</name>